<accession>A0A6L7I419</accession>
<dbReference type="Pfam" id="PF00990">
    <property type="entry name" value="GGDEF"/>
    <property type="match status" value="1"/>
</dbReference>
<feature type="domain" description="EAL" evidence="1">
    <location>
        <begin position="470"/>
        <end position="725"/>
    </location>
</feature>
<evidence type="ECO:0000313" key="4">
    <source>
        <dbReference type="Proteomes" id="UP000474778"/>
    </source>
</evidence>
<dbReference type="EMBL" id="WRPA01000015">
    <property type="protein sequence ID" value="MXR70088.1"/>
    <property type="molecule type" value="Genomic_DNA"/>
</dbReference>
<dbReference type="InterPro" id="IPR043128">
    <property type="entry name" value="Rev_trsase/Diguanyl_cyclase"/>
</dbReference>
<dbReference type="PANTHER" id="PTHR33121:SF23">
    <property type="entry name" value="CYCLIC DI-GMP PHOSPHODIESTERASE PDEB"/>
    <property type="match status" value="1"/>
</dbReference>
<dbReference type="PROSITE" id="PS50887">
    <property type="entry name" value="GGDEF"/>
    <property type="match status" value="1"/>
</dbReference>
<dbReference type="InterPro" id="IPR000160">
    <property type="entry name" value="GGDEF_dom"/>
</dbReference>
<name>A0A6L7I419_9GAMM</name>
<dbReference type="InterPro" id="IPR001633">
    <property type="entry name" value="EAL_dom"/>
</dbReference>
<dbReference type="CDD" id="cd01949">
    <property type="entry name" value="GGDEF"/>
    <property type="match status" value="1"/>
</dbReference>
<dbReference type="CDD" id="cd01948">
    <property type="entry name" value="EAL"/>
    <property type="match status" value="1"/>
</dbReference>
<protein>
    <submittedName>
        <fullName evidence="3">EAL domain-containing protein</fullName>
    </submittedName>
</protein>
<evidence type="ECO:0000259" key="1">
    <source>
        <dbReference type="PROSITE" id="PS50883"/>
    </source>
</evidence>
<reference evidence="3 4" key="1">
    <citation type="submission" date="2019-12" db="EMBL/GenBank/DDBJ databases">
        <title>Shewanella insulae sp. nov., isolated from a tidal flat.</title>
        <authorList>
            <person name="Yoon J.-H."/>
        </authorList>
    </citation>
    <scope>NUCLEOTIDE SEQUENCE [LARGE SCALE GENOMIC DNA]</scope>
    <source>
        <strain evidence="3 4">JBTF-M18</strain>
    </source>
</reference>
<dbReference type="Gene3D" id="3.20.20.450">
    <property type="entry name" value="EAL domain"/>
    <property type="match status" value="1"/>
</dbReference>
<dbReference type="Gene3D" id="3.30.70.270">
    <property type="match status" value="1"/>
</dbReference>
<dbReference type="SMART" id="SM00052">
    <property type="entry name" value="EAL"/>
    <property type="match status" value="1"/>
</dbReference>
<dbReference type="PROSITE" id="PS50883">
    <property type="entry name" value="EAL"/>
    <property type="match status" value="1"/>
</dbReference>
<dbReference type="SUPFAM" id="SSF141868">
    <property type="entry name" value="EAL domain-like"/>
    <property type="match status" value="1"/>
</dbReference>
<evidence type="ECO:0000259" key="2">
    <source>
        <dbReference type="PROSITE" id="PS50887"/>
    </source>
</evidence>
<dbReference type="AlphaFoldDB" id="A0A6L7I419"/>
<dbReference type="PANTHER" id="PTHR33121">
    <property type="entry name" value="CYCLIC DI-GMP PHOSPHODIESTERASE PDEF"/>
    <property type="match status" value="1"/>
</dbReference>
<dbReference type="Proteomes" id="UP000474778">
    <property type="component" value="Unassembled WGS sequence"/>
</dbReference>
<dbReference type="NCBIfam" id="TIGR00254">
    <property type="entry name" value="GGDEF"/>
    <property type="match status" value="1"/>
</dbReference>
<dbReference type="Pfam" id="PF00563">
    <property type="entry name" value="EAL"/>
    <property type="match status" value="1"/>
</dbReference>
<sequence>MSSDTQQGSPSLEQTLAYLCEHDLEEELQLVLQQLAASNQCDGLFLLRVGKGRLPVQIEAMYQSDAAIFSKRDAEMLLSRVANNRHMQSYTSLREPAIVEDVTAVIDDEDSRLRLNQAKIRSVLLLPVGGDKHYIFGAYRYDSDGIWPEVIRQNLLLAGSLLGLAQEAARQRLNAKSNELVCIEHLYRLPIPCVHIGIDDRVIRYNQTAAEQLHVQTLQKVENLVPKREQKCLLDTMALVRDQVLEQSSCEVVLKYAPDDAQARVTFLCLSGEDGPILMLVEPVGEPAVENEERSVSLNFDALTGLPNRTYFEALYDLTNPCECERSTFVGFINLDRFQVVNNVSGHRAGDQLLCQLAARLSQLVRKEDVVARLSGDEFGILMPNIDVQIAEQVAERICQAMASHEFSWEGRSHSVSVSMGLARCDNEADSVSDLLRRASAACCLAKEKGGNAWYFYSAQDPVVEKLNTEMSASVDIVGALANDRFELFYQPIEPLSVNDDGLHLEILLRMRSPEGALIPPGIFLPAAERFNLASKLDRWVIDRLLRWGSDHLELWQSLSMVSVNLSALSISDSEFINWLEMRLLGEPELVGKLCFEITETAAVSQLDHATGLINTVKPLGCKLALDDFGSGFSSFAYLKLLDVDYVKIDGQFIQHLCGDRADQAIVSAICQLGRDMEFEIVAEFVESVEVARHLLKLGVEYGQGYGIARPEPLSDLTSGEGLHWYRVLQG</sequence>
<dbReference type="SMART" id="SM00267">
    <property type="entry name" value="GGDEF"/>
    <property type="match status" value="1"/>
</dbReference>
<dbReference type="SUPFAM" id="SSF55073">
    <property type="entry name" value="Nucleotide cyclase"/>
    <property type="match status" value="1"/>
</dbReference>
<evidence type="ECO:0000313" key="3">
    <source>
        <dbReference type="EMBL" id="MXR70088.1"/>
    </source>
</evidence>
<keyword evidence="4" id="KW-1185">Reference proteome</keyword>
<dbReference type="InterPro" id="IPR050706">
    <property type="entry name" value="Cyclic-di-GMP_PDE-like"/>
</dbReference>
<dbReference type="InterPro" id="IPR029787">
    <property type="entry name" value="Nucleotide_cyclase"/>
</dbReference>
<dbReference type="GO" id="GO:0071111">
    <property type="term" value="F:cyclic-guanylate-specific phosphodiesterase activity"/>
    <property type="evidence" value="ECO:0007669"/>
    <property type="project" value="InterPro"/>
</dbReference>
<dbReference type="RefSeq" id="WP_160797835.1">
    <property type="nucleotide sequence ID" value="NZ_WRPA01000015.1"/>
</dbReference>
<feature type="domain" description="GGDEF" evidence="2">
    <location>
        <begin position="326"/>
        <end position="459"/>
    </location>
</feature>
<proteinExistence type="predicted"/>
<organism evidence="3 4">
    <name type="scientific">Shewanella insulae</name>
    <dbReference type="NCBI Taxonomy" id="2681496"/>
    <lineage>
        <taxon>Bacteria</taxon>
        <taxon>Pseudomonadati</taxon>
        <taxon>Pseudomonadota</taxon>
        <taxon>Gammaproteobacteria</taxon>
        <taxon>Alteromonadales</taxon>
        <taxon>Shewanellaceae</taxon>
        <taxon>Shewanella</taxon>
    </lineage>
</organism>
<gene>
    <name evidence="3" type="ORF">GNT65_15595</name>
</gene>
<dbReference type="InterPro" id="IPR035919">
    <property type="entry name" value="EAL_sf"/>
</dbReference>
<comment type="caution">
    <text evidence="3">The sequence shown here is derived from an EMBL/GenBank/DDBJ whole genome shotgun (WGS) entry which is preliminary data.</text>
</comment>